<dbReference type="STRING" id="1935.B1H20_11820"/>
<evidence type="ECO:0000313" key="1">
    <source>
        <dbReference type="EMBL" id="ARF62013.1"/>
    </source>
</evidence>
<protein>
    <submittedName>
        <fullName evidence="1">Uncharacterized protein</fullName>
    </submittedName>
</protein>
<dbReference type="KEGG" id="svu:B1H20_11820"/>
<organism evidence="1 2">
    <name type="scientific">Streptomyces violaceoruber</name>
    <dbReference type="NCBI Taxonomy" id="1935"/>
    <lineage>
        <taxon>Bacteria</taxon>
        <taxon>Bacillati</taxon>
        <taxon>Actinomycetota</taxon>
        <taxon>Actinomycetes</taxon>
        <taxon>Kitasatosporales</taxon>
        <taxon>Streptomycetaceae</taxon>
        <taxon>Streptomyces</taxon>
        <taxon>Streptomyces violaceoruber group</taxon>
    </lineage>
</organism>
<reference evidence="1 2" key="1">
    <citation type="submission" date="2017-03" db="EMBL/GenBank/DDBJ databases">
        <title>Complete Genome Sequence of a natural compounds producer, Streptomyces violaceus S21.</title>
        <authorList>
            <person name="Zhong C."/>
            <person name="Zhao Z."/>
            <person name="Fu J."/>
            <person name="Zong G."/>
            <person name="Qin R."/>
            <person name="Cao G."/>
        </authorList>
    </citation>
    <scope>NUCLEOTIDE SEQUENCE [LARGE SCALE GENOMIC DNA]</scope>
    <source>
        <strain evidence="1 2">S21</strain>
    </source>
</reference>
<name>A0A1V0U9U4_STRVN</name>
<dbReference type="EMBL" id="CP020570">
    <property type="protein sequence ID" value="ARF62013.1"/>
    <property type="molecule type" value="Genomic_DNA"/>
</dbReference>
<gene>
    <name evidence="1" type="ORF">B1H20_11820</name>
</gene>
<accession>A0A1V0U9U4</accession>
<evidence type="ECO:0000313" key="2">
    <source>
        <dbReference type="Proteomes" id="UP000192445"/>
    </source>
</evidence>
<dbReference type="Proteomes" id="UP000192445">
    <property type="component" value="Chromosome"/>
</dbReference>
<dbReference type="AlphaFoldDB" id="A0A1V0U9U4"/>
<proteinExistence type="predicted"/>
<sequence>MLMSRLPRRGGPVLADILVRGAERWEKSALLHPSYVGCRLDVTDGEQSSGFIEASVRWNTLTLSEVDKVKAGRRLT</sequence>